<dbReference type="OrthoDB" id="581425at2"/>
<dbReference type="Gene3D" id="3.20.20.450">
    <property type="entry name" value="EAL domain"/>
    <property type="match status" value="1"/>
</dbReference>
<dbReference type="SMART" id="SM00052">
    <property type="entry name" value="EAL"/>
    <property type="match status" value="1"/>
</dbReference>
<proteinExistence type="predicted"/>
<feature type="domain" description="EAL" evidence="1">
    <location>
        <begin position="193"/>
        <end position="443"/>
    </location>
</feature>
<dbReference type="EMBL" id="QXJM01000029">
    <property type="protein sequence ID" value="RIE04073.1"/>
    <property type="molecule type" value="Genomic_DNA"/>
</dbReference>
<dbReference type="SUPFAM" id="SSF141868">
    <property type="entry name" value="EAL domain-like"/>
    <property type="match status" value="1"/>
</dbReference>
<accession>A0A398CN89</accession>
<dbReference type="InterPro" id="IPR050706">
    <property type="entry name" value="Cyclic-di-GMP_PDE-like"/>
</dbReference>
<keyword evidence="3" id="KW-1185">Reference proteome</keyword>
<sequence length="457" mass="52670">MSVQTLIEKLQLGFKLLMPDRALKFFPPDFTFRRPEIALLKKRASRDGDGYLALFRLDFSMLHQEVPNEIWDELQNGCRRQMKISAGDRLPEDSLIALRQYSRTDYALLAWSQDKKEHGAIVPFELRCSADIIRSDVEIALASLFPAWRHCLKVTVHCVPVESLAEPRGTEQALENAYQLALALATRQWTTQTEAMRKQLERFLDEGAVSVLSQPIMNLSTGDIYGWEILARGPEGSYFHMPDELFRFATQTRLLSRLEFMIVKRALEEIASRRIREPVFLNVTAVTLSHPLFLQHVLQCLEHHPLLSPKQIYFEITERHEVADLEAMAGILREFRKYGFRFAVDDAGAGYSSLQWISELVPELIKIDRSVIQQVDRVAIKESLLRALLTAAREMKCEVVAEGVEREEEADVLFRLDVAMGQGFYFARPNVLLHEHEREIFREMKEKIQLRRGQVAS</sequence>
<dbReference type="Pfam" id="PF00563">
    <property type="entry name" value="EAL"/>
    <property type="match status" value="1"/>
</dbReference>
<comment type="caution">
    <text evidence="2">The sequence shown here is derived from an EMBL/GenBank/DDBJ whole genome shotgun (WGS) entry which is preliminary data.</text>
</comment>
<dbReference type="InterPro" id="IPR035919">
    <property type="entry name" value="EAL_sf"/>
</dbReference>
<evidence type="ECO:0000259" key="1">
    <source>
        <dbReference type="PROSITE" id="PS50883"/>
    </source>
</evidence>
<organism evidence="2 3">
    <name type="scientific">Cohnella faecalis</name>
    <dbReference type="NCBI Taxonomy" id="2315694"/>
    <lineage>
        <taxon>Bacteria</taxon>
        <taxon>Bacillati</taxon>
        <taxon>Bacillota</taxon>
        <taxon>Bacilli</taxon>
        <taxon>Bacillales</taxon>
        <taxon>Paenibacillaceae</taxon>
        <taxon>Cohnella</taxon>
    </lineage>
</organism>
<gene>
    <name evidence="2" type="ORF">D3H35_09005</name>
</gene>
<dbReference type="PANTHER" id="PTHR33121">
    <property type="entry name" value="CYCLIC DI-GMP PHOSPHODIESTERASE PDEF"/>
    <property type="match status" value="1"/>
</dbReference>
<dbReference type="GO" id="GO:0071111">
    <property type="term" value="F:cyclic-guanylate-specific phosphodiesterase activity"/>
    <property type="evidence" value="ECO:0007669"/>
    <property type="project" value="InterPro"/>
</dbReference>
<dbReference type="PROSITE" id="PS50883">
    <property type="entry name" value="EAL"/>
    <property type="match status" value="1"/>
</dbReference>
<dbReference type="CDD" id="cd01948">
    <property type="entry name" value="EAL"/>
    <property type="match status" value="1"/>
</dbReference>
<reference evidence="2 3" key="1">
    <citation type="submission" date="2018-09" db="EMBL/GenBank/DDBJ databases">
        <title>Cohnella cavernae sp. nov., isolated from a karst cave.</title>
        <authorList>
            <person name="Zhu H."/>
        </authorList>
    </citation>
    <scope>NUCLEOTIDE SEQUENCE [LARGE SCALE GENOMIC DNA]</scope>
    <source>
        <strain evidence="2 3">K2E09-144</strain>
    </source>
</reference>
<dbReference type="PANTHER" id="PTHR33121:SF76">
    <property type="entry name" value="SIGNALING PROTEIN"/>
    <property type="match status" value="1"/>
</dbReference>
<dbReference type="Proteomes" id="UP000266340">
    <property type="component" value="Unassembled WGS sequence"/>
</dbReference>
<dbReference type="AlphaFoldDB" id="A0A398CN89"/>
<dbReference type="InterPro" id="IPR001633">
    <property type="entry name" value="EAL_dom"/>
</dbReference>
<evidence type="ECO:0000313" key="3">
    <source>
        <dbReference type="Proteomes" id="UP000266340"/>
    </source>
</evidence>
<evidence type="ECO:0000313" key="2">
    <source>
        <dbReference type="EMBL" id="RIE04073.1"/>
    </source>
</evidence>
<dbReference type="RefSeq" id="WP_119148744.1">
    <property type="nucleotide sequence ID" value="NZ_JBHSOV010000013.1"/>
</dbReference>
<protein>
    <submittedName>
        <fullName evidence="2">EAL domain-containing protein</fullName>
    </submittedName>
</protein>
<name>A0A398CN89_9BACL</name>